<dbReference type="AlphaFoldDB" id="A0AAN6NWU4"/>
<protein>
    <submittedName>
        <fullName evidence="2">Uncharacterized protein</fullName>
    </submittedName>
</protein>
<reference evidence="2" key="1">
    <citation type="journal article" date="2023" name="Mol. Phylogenet. Evol.">
        <title>Genome-scale phylogeny and comparative genomics of the fungal order Sordariales.</title>
        <authorList>
            <person name="Hensen N."/>
            <person name="Bonometti L."/>
            <person name="Westerberg I."/>
            <person name="Brannstrom I.O."/>
            <person name="Guillou S."/>
            <person name="Cros-Aarteil S."/>
            <person name="Calhoun S."/>
            <person name="Haridas S."/>
            <person name="Kuo A."/>
            <person name="Mondo S."/>
            <person name="Pangilinan J."/>
            <person name="Riley R."/>
            <person name="LaButti K."/>
            <person name="Andreopoulos B."/>
            <person name="Lipzen A."/>
            <person name="Chen C."/>
            <person name="Yan M."/>
            <person name="Daum C."/>
            <person name="Ng V."/>
            <person name="Clum A."/>
            <person name="Steindorff A."/>
            <person name="Ohm R.A."/>
            <person name="Martin F."/>
            <person name="Silar P."/>
            <person name="Natvig D.O."/>
            <person name="Lalanne C."/>
            <person name="Gautier V."/>
            <person name="Ament-Velasquez S.L."/>
            <person name="Kruys A."/>
            <person name="Hutchinson M.I."/>
            <person name="Powell A.J."/>
            <person name="Barry K."/>
            <person name="Miller A.N."/>
            <person name="Grigoriev I.V."/>
            <person name="Debuchy R."/>
            <person name="Gladieux P."/>
            <person name="Hiltunen Thoren M."/>
            <person name="Johannesson H."/>
        </authorList>
    </citation>
    <scope>NUCLEOTIDE SEQUENCE</scope>
    <source>
        <strain evidence="2">CBS 626.80</strain>
    </source>
</reference>
<dbReference type="EMBL" id="MU859123">
    <property type="protein sequence ID" value="KAK3952466.1"/>
    <property type="molecule type" value="Genomic_DNA"/>
</dbReference>
<keyword evidence="3" id="KW-1185">Reference proteome</keyword>
<sequence>MSGRIFPGDTQSRHELERRLRSVQHDLREEIDRCDRLEKTIKTRSELVRSYPAEQKEKAKARANTLFHRNPSAGSDEFVELQEALAFESFIKRTIRALGPAMRSPLE</sequence>
<proteinExistence type="predicted"/>
<accession>A0AAN6NWU4</accession>
<evidence type="ECO:0000313" key="2">
    <source>
        <dbReference type="EMBL" id="KAK3952466.1"/>
    </source>
</evidence>
<feature type="coiled-coil region" evidence="1">
    <location>
        <begin position="13"/>
        <end position="40"/>
    </location>
</feature>
<comment type="caution">
    <text evidence="2">The sequence shown here is derived from an EMBL/GenBank/DDBJ whole genome shotgun (WGS) entry which is preliminary data.</text>
</comment>
<evidence type="ECO:0000313" key="3">
    <source>
        <dbReference type="Proteomes" id="UP001303222"/>
    </source>
</evidence>
<gene>
    <name evidence="2" type="ORF">QBC32DRAFT_341413</name>
</gene>
<evidence type="ECO:0000256" key="1">
    <source>
        <dbReference type="SAM" id="Coils"/>
    </source>
</evidence>
<organism evidence="2 3">
    <name type="scientific">Pseudoneurospora amorphoporcata</name>
    <dbReference type="NCBI Taxonomy" id="241081"/>
    <lineage>
        <taxon>Eukaryota</taxon>
        <taxon>Fungi</taxon>
        <taxon>Dikarya</taxon>
        <taxon>Ascomycota</taxon>
        <taxon>Pezizomycotina</taxon>
        <taxon>Sordariomycetes</taxon>
        <taxon>Sordariomycetidae</taxon>
        <taxon>Sordariales</taxon>
        <taxon>Sordariaceae</taxon>
        <taxon>Pseudoneurospora</taxon>
    </lineage>
</organism>
<keyword evidence="1" id="KW-0175">Coiled coil</keyword>
<reference evidence="2" key="2">
    <citation type="submission" date="2023-06" db="EMBL/GenBank/DDBJ databases">
        <authorList>
            <consortium name="Lawrence Berkeley National Laboratory"/>
            <person name="Mondo S.J."/>
            <person name="Hensen N."/>
            <person name="Bonometti L."/>
            <person name="Westerberg I."/>
            <person name="Brannstrom I.O."/>
            <person name="Guillou S."/>
            <person name="Cros-Aarteil S."/>
            <person name="Calhoun S."/>
            <person name="Haridas S."/>
            <person name="Kuo A."/>
            <person name="Pangilinan J."/>
            <person name="Riley R."/>
            <person name="Labutti K."/>
            <person name="Andreopoulos B."/>
            <person name="Lipzen A."/>
            <person name="Chen C."/>
            <person name="Yanf M."/>
            <person name="Daum C."/>
            <person name="Ng V."/>
            <person name="Clum A."/>
            <person name="Steindorff A."/>
            <person name="Ohm R."/>
            <person name="Martin F."/>
            <person name="Silar P."/>
            <person name="Natvig D."/>
            <person name="Lalanne C."/>
            <person name="Gautier V."/>
            <person name="Ament-Velasquez S.L."/>
            <person name="Kruys A."/>
            <person name="Hutchinson M.I."/>
            <person name="Powell A.J."/>
            <person name="Barry K."/>
            <person name="Miller A.N."/>
            <person name="Grigoriev I.V."/>
            <person name="Debuchy R."/>
            <person name="Gladieux P."/>
            <person name="Thoren M.H."/>
            <person name="Johannesson H."/>
        </authorList>
    </citation>
    <scope>NUCLEOTIDE SEQUENCE</scope>
    <source>
        <strain evidence="2">CBS 626.80</strain>
    </source>
</reference>
<name>A0AAN6NWU4_9PEZI</name>
<dbReference type="Proteomes" id="UP001303222">
    <property type="component" value="Unassembled WGS sequence"/>
</dbReference>